<evidence type="ECO:0000256" key="4">
    <source>
        <dbReference type="ARBA" id="ARBA00022679"/>
    </source>
</evidence>
<evidence type="ECO:0000256" key="5">
    <source>
        <dbReference type="ARBA" id="ARBA00022691"/>
    </source>
</evidence>
<dbReference type="HOGENOM" id="CLU_058001_0_0_10"/>
<dbReference type="InterPro" id="IPR023095">
    <property type="entry name" value="Ade_MeTrfase_dom_2"/>
</dbReference>
<evidence type="ECO:0000256" key="2">
    <source>
        <dbReference type="ARBA" id="ARBA00011900"/>
    </source>
</evidence>
<evidence type="ECO:0000313" key="7">
    <source>
        <dbReference type="EMBL" id="AIL44446.1"/>
    </source>
</evidence>
<dbReference type="InterPro" id="IPR012327">
    <property type="entry name" value="MeTrfase_D12"/>
</dbReference>
<dbReference type="GO" id="GO:0032259">
    <property type="term" value="P:methylation"/>
    <property type="evidence" value="ECO:0007669"/>
    <property type="project" value="UniProtKB-KW"/>
</dbReference>
<protein>
    <recommendedName>
        <fullName evidence="2">site-specific DNA-methyltransferase (adenine-specific)</fullName>
        <ecNumber evidence="2">2.1.1.72</ecNumber>
    </recommendedName>
</protein>
<sequence>MPEINLPVTRYYGSKRKLIHKIWEVISDLGIEFDSVLDIFGGTGTFAYFAKKHNKEVIYNDIFRFNYNIGKKLIEQSSNELSLPEAIELLKVNPNIEYKSTIADNFKDIYFTDEENKQIDVFIQNANLLENENKRLSAFYILYQSCIIKRPYNLFHRNNLSMRTNYSGGNFGNKTTWERTFEELFERFLKELDEVCFDNGRVNIALNFSALNCPGVADLIYIDPPYFSSSGSHTTYHSKYHFLEGLANYSDIESNINWEKKNNEITINKSSEFEKPISFLMQLQQLVSNYPDSQIVISYRNKGIPTIEEISNMLRQVRPSDRVLVIDLGLYSYALNKSNDTNNEFLIISTNH</sequence>
<reference evidence="7 8" key="1">
    <citation type="journal article" date="2013" name="Lancet">
        <title>First case of E anophelis outbreak in an intensive-care unit.</title>
        <authorList>
            <person name="Teo J."/>
            <person name="Tan S.Y."/>
            <person name="Tay M."/>
            <person name="Ding Y."/>
            <person name="Kjelleberg S."/>
            <person name="Givskov M."/>
            <person name="Lin R.T."/>
            <person name="Yang L."/>
        </authorList>
    </citation>
    <scope>NUCLEOTIDE SEQUENCE [LARGE SCALE GENOMIC DNA]</scope>
    <source>
        <strain evidence="7 8">NUHP1</strain>
    </source>
</reference>
<dbReference type="InterPro" id="IPR029063">
    <property type="entry name" value="SAM-dependent_MTases_sf"/>
</dbReference>
<dbReference type="PRINTS" id="PR00505">
    <property type="entry name" value="D12N6MTFRASE"/>
</dbReference>
<dbReference type="GO" id="GO:0009307">
    <property type="term" value="P:DNA restriction-modification system"/>
    <property type="evidence" value="ECO:0007669"/>
    <property type="project" value="InterPro"/>
</dbReference>
<name>A0A077EA34_9FLAO</name>
<dbReference type="RefSeq" id="WP_024564925.1">
    <property type="nucleotide sequence ID" value="NZ_CP007547.1"/>
</dbReference>
<dbReference type="Proteomes" id="UP000028933">
    <property type="component" value="Chromosome"/>
</dbReference>
<keyword evidence="5" id="KW-0949">S-adenosyl-L-methionine</keyword>
<keyword evidence="4" id="KW-0808">Transferase</keyword>
<accession>A0A077EA34</accession>
<proteinExistence type="inferred from homology"/>
<evidence type="ECO:0000256" key="1">
    <source>
        <dbReference type="ARBA" id="ARBA00006594"/>
    </source>
</evidence>
<dbReference type="Pfam" id="PF02086">
    <property type="entry name" value="MethyltransfD12"/>
    <property type="match status" value="1"/>
</dbReference>
<dbReference type="KEGG" id="eao:BD94_0671"/>
<gene>
    <name evidence="7" type="ORF">BD94_0671</name>
</gene>
<dbReference type="Gene3D" id="3.40.50.150">
    <property type="entry name" value="Vaccinia Virus protein VP39"/>
    <property type="match status" value="1"/>
</dbReference>
<dbReference type="STRING" id="1338011.BD94_0671"/>
<comment type="catalytic activity">
    <reaction evidence="6">
        <text>a 2'-deoxyadenosine in DNA + S-adenosyl-L-methionine = an N(6)-methyl-2'-deoxyadenosine in DNA + S-adenosyl-L-homocysteine + H(+)</text>
        <dbReference type="Rhea" id="RHEA:15197"/>
        <dbReference type="Rhea" id="RHEA-COMP:12418"/>
        <dbReference type="Rhea" id="RHEA-COMP:12419"/>
        <dbReference type="ChEBI" id="CHEBI:15378"/>
        <dbReference type="ChEBI" id="CHEBI:57856"/>
        <dbReference type="ChEBI" id="CHEBI:59789"/>
        <dbReference type="ChEBI" id="CHEBI:90615"/>
        <dbReference type="ChEBI" id="CHEBI:90616"/>
        <dbReference type="EC" id="2.1.1.72"/>
    </reaction>
</comment>
<dbReference type="EC" id="2.1.1.72" evidence="2"/>
<keyword evidence="3 7" id="KW-0489">Methyltransferase</keyword>
<dbReference type="SUPFAM" id="SSF53335">
    <property type="entry name" value="S-adenosyl-L-methionine-dependent methyltransferases"/>
    <property type="match status" value="1"/>
</dbReference>
<dbReference type="Gene3D" id="1.10.1020.10">
    <property type="entry name" value="Adenine-specific Methyltransferase, Domain 2"/>
    <property type="match status" value="1"/>
</dbReference>
<dbReference type="InterPro" id="IPR002052">
    <property type="entry name" value="DNA_methylase_N6_adenine_CS"/>
</dbReference>
<evidence type="ECO:0000313" key="8">
    <source>
        <dbReference type="Proteomes" id="UP000028933"/>
    </source>
</evidence>
<dbReference type="eggNOG" id="COG3392">
    <property type="taxonomic scope" value="Bacteria"/>
</dbReference>
<evidence type="ECO:0000256" key="3">
    <source>
        <dbReference type="ARBA" id="ARBA00022603"/>
    </source>
</evidence>
<organism evidence="7 8">
    <name type="scientific">Elizabethkingia anophelis NUHP1</name>
    <dbReference type="NCBI Taxonomy" id="1338011"/>
    <lineage>
        <taxon>Bacteria</taxon>
        <taxon>Pseudomonadati</taxon>
        <taxon>Bacteroidota</taxon>
        <taxon>Flavobacteriia</taxon>
        <taxon>Flavobacteriales</taxon>
        <taxon>Weeksellaceae</taxon>
        <taxon>Elizabethkingia</taxon>
    </lineage>
</organism>
<dbReference type="EMBL" id="CP007547">
    <property type="protein sequence ID" value="AIL44446.1"/>
    <property type="molecule type" value="Genomic_DNA"/>
</dbReference>
<evidence type="ECO:0000256" key="6">
    <source>
        <dbReference type="ARBA" id="ARBA00047942"/>
    </source>
</evidence>
<dbReference type="GO" id="GO:0009007">
    <property type="term" value="F:site-specific DNA-methyltransferase (adenine-specific) activity"/>
    <property type="evidence" value="ECO:0007669"/>
    <property type="project" value="UniProtKB-EC"/>
</dbReference>
<dbReference type="REBASE" id="115738">
    <property type="entry name" value="M.EanNUHP1ORF671P"/>
</dbReference>
<dbReference type="GO" id="GO:0003676">
    <property type="term" value="F:nucleic acid binding"/>
    <property type="evidence" value="ECO:0007669"/>
    <property type="project" value="InterPro"/>
</dbReference>
<comment type="similarity">
    <text evidence="1">Belongs to the N(4)/N(6)-methyltransferase family.</text>
</comment>
<dbReference type="PROSITE" id="PS00092">
    <property type="entry name" value="N6_MTASE"/>
    <property type="match status" value="1"/>
</dbReference>
<dbReference type="AlphaFoldDB" id="A0A077EA34"/>